<dbReference type="GO" id="GO:0048188">
    <property type="term" value="C:Set1C/COMPASS complex"/>
    <property type="evidence" value="ECO:0007669"/>
    <property type="project" value="InterPro"/>
</dbReference>
<feature type="region of interest" description="Disordered" evidence="2">
    <location>
        <begin position="45"/>
        <end position="164"/>
    </location>
</feature>
<dbReference type="PANTHER" id="PTHR23356:SF16">
    <property type="entry name" value="DPY30 DOMAIN CONTAINING 2"/>
    <property type="match status" value="1"/>
</dbReference>
<protein>
    <recommendedName>
        <fullName evidence="5">DPY30 domain-containing protein 1</fullName>
    </recommendedName>
</protein>
<gene>
    <name evidence="3" type="ORF">LSH36_6g14005</name>
</gene>
<evidence type="ECO:0008006" key="5">
    <source>
        <dbReference type="Google" id="ProtNLM"/>
    </source>
</evidence>
<dbReference type="InterPro" id="IPR037856">
    <property type="entry name" value="Sdc1/DPY30"/>
</dbReference>
<organism evidence="3 4">
    <name type="scientific">Paralvinella palmiformis</name>
    <dbReference type="NCBI Taxonomy" id="53620"/>
    <lineage>
        <taxon>Eukaryota</taxon>
        <taxon>Metazoa</taxon>
        <taxon>Spiralia</taxon>
        <taxon>Lophotrochozoa</taxon>
        <taxon>Annelida</taxon>
        <taxon>Polychaeta</taxon>
        <taxon>Sedentaria</taxon>
        <taxon>Canalipalpata</taxon>
        <taxon>Terebellida</taxon>
        <taxon>Terebelliformia</taxon>
        <taxon>Alvinellidae</taxon>
        <taxon>Paralvinella</taxon>
    </lineage>
</organism>
<sequence length="164" mass="19098">MDSDYLKTHLGKCLSDCLTEVSEKRPLDPIEYIAQWLYKHIDNIKNEKQEEEDKIKLKQEEEEFSREQERREKMKEEKRKLREEQAKKQQELQAQDTSGLPPLAEGEEPQETPRIQIEVKDDDASGEKDDASPKVDDASAKVDDAEEPEQQKEDEKTEQAPAEV</sequence>
<evidence type="ECO:0000256" key="1">
    <source>
        <dbReference type="ARBA" id="ARBA00010849"/>
    </source>
</evidence>
<reference evidence="3" key="1">
    <citation type="journal article" date="2023" name="Mol. Biol. Evol.">
        <title>Third-Generation Sequencing Reveals the Adaptive Role of the Epigenome in Three Deep-Sea Polychaetes.</title>
        <authorList>
            <person name="Perez M."/>
            <person name="Aroh O."/>
            <person name="Sun Y."/>
            <person name="Lan Y."/>
            <person name="Juniper S.K."/>
            <person name="Young C.R."/>
            <person name="Angers B."/>
            <person name="Qian P.Y."/>
        </authorList>
    </citation>
    <scope>NUCLEOTIDE SEQUENCE</scope>
    <source>
        <strain evidence="3">P08H-3</strain>
    </source>
</reference>
<accession>A0AAD9KDV6</accession>
<feature type="compositionally biased region" description="Basic and acidic residues" evidence="2">
    <location>
        <begin position="45"/>
        <end position="90"/>
    </location>
</feature>
<dbReference type="Proteomes" id="UP001208570">
    <property type="component" value="Unassembled WGS sequence"/>
</dbReference>
<comment type="similarity">
    <text evidence="1">Belongs to the dpy-30 family.</text>
</comment>
<proteinExistence type="inferred from homology"/>
<name>A0AAD9KDV6_9ANNE</name>
<dbReference type="InterPro" id="IPR007858">
    <property type="entry name" value="Dpy-30_motif"/>
</dbReference>
<dbReference type="AlphaFoldDB" id="A0AAD9KDV6"/>
<dbReference type="InterPro" id="IPR049630">
    <property type="entry name" value="DYDC-like_DD"/>
</dbReference>
<evidence type="ECO:0000256" key="2">
    <source>
        <dbReference type="SAM" id="MobiDB-lite"/>
    </source>
</evidence>
<evidence type="ECO:0000313" key="3">
    <source>
        <dbReference type="EMBL" id="KAK2169909.1"/>
    </source>
</evidence>
<evidence type="ECO:0000313" key="4">
    <source>
        <dbReference type="Proteomes" id="UP001208570"/>
    </source>
</evidence>
<feature type="compositionally biased region" description="Basic and acidic residues" evidence="2">
    <location>
        <begin position="117"/>
        <end position="158"/>
    </location>
</feature>
<dbReference type="PANTHER" id="PTHR23356">
    <property type="entry name" value="DPY30-RELATED"/>
    <property type="match status" value="1"/>
</dbReference>
<keyword evidence="4" id="KW-1185">Reference proteome</keyword>
<dbReference type="Gene3D" id="1.20.890.10">
    <property type="entry name" value="cAMP-dependent protein kinase regulatory subunit, dimerization-anchoring domain"/>
    <property type="match status" value="1"/>
</dbReference>
<dbReference type="EMBL" id="JAODUP010000006">
    <property type="protein sequence ID" value="KAK2169909.1"/>
    <property type="molecule type" value="Genomic_DNA"/>
</dbReference>
<comment type="caution">
    <text evidence="3">The sequence shown here is derived from an EMBL/GenBank/DDBJ whole genome shotgun (WGS) entry which is preliminary data.</text>
</comment>
<dbReference type="CDD" id="cd22966">
    <property type="entry name" value="DD_DYDC-like"/>
    <property type="match status" value="1"/>
</dbReference>
<dbReference type="Pfam" id="PF05186">
    <property type="entry name" value="Dpy-30"/>
    <property type="match status" value="1"/>
</dbReference>